<evidence type="ECO:0000313" key="8">
    <source>
        <dbReference type="EMBL" id="PNH04851.1"/>
    </source>
</evidence>
<evidence type="ECO:0000256" key="5">
    <source>
        <dbReference type="ARBA" id="ARBA00023157"/>
    </source>
</evidence>
<comment type="caution">
    <text evidence="8">The sequence shown here is derived from an EMBL/GenBank/DDBJ whole genome shotgun (WGS) entry which is preliminary data.</text>
</comment>
<gene>
    <name evidence="8" type="ORF">TSOC_008888</name>
</gene>
<dbReference type="EC" id="1.8.3.2" evidence="6"/>
<sequence>MPQRPSRQQQRDAAALVDCLTRIYPCGECAAHFGELVRRDPPAVRSGPEFRRWLCRVHNRVNARIGKPPFNCDLVDSRWAPLGCGAAEEGQEGGGGDGPVGAGCELLGVGAAGPRQRK</sequence>
<evidence type="ECO:0000256" key="3">
    <source>
        <dbReference type="ARBA" id="ARBA00022827"/>
    </source>
</evidence>
<dbReference type="InterPro" id="IPR036774">
    <property type="entry name" value="ERV/ALR_sulphydryl_oxid_sf"/>
</dbReference>
<dbReference type="Pfam" id="PF04777">
    <property type="entry name" value="Evr1_Alr"/>
    <property type="match status" value="1"/>
</dbReference>
<dbReference type="AlphaFoldDB" id="A0A2J7ZX47"/>
<dbReference type="GO" id="GO:0016971">
    <property type="term" value="F:flavin-dependent sulfhydryl oxidase activity"/>
    <property type="evidence" value="ECO:0007669"/>
    <property type="project" value="InterPro"/>
</dbReference>
<dbReference type="PROSITE" id="PS51324">
    <property type="entry name" value="ERV_ALR"/>
    <property type="match status" value="1"/>
</dbReference>
<dbReference type="InterPro" id="IPR017905">
    <property type="entry name" value="ERV/ALR_sulphydryl_oxidase"/>
</dbReference>
<keyword evidence="3 6" id="KW-0274">FAD</keyword>
<evidence type="ECO:0000256" key="4">
    <source>
        <dbReference type="ARBA" id="ARBA00023002"/>
    </source>
</evidence>
<evidence type="ECO:0000313" key="9">
    <source>
        <dbReference type="Proteomes" id="UP000236333"/>
    </source>
</evidence>
<evidence type="ECO:0000256" key="2">
    <source>
        <dbReference type="ARBA" id="ARBA00022630"/>
    </source>
</evidence>
<dbReference type="Gene3D" id="1.20.120.310">
    <property type="entry name" value="ERV/ALR sulfhydryl oxidase domain"/>
    <property type="match status" value="1"/>
</dbReference>
<accession>A0A2J7ZX47</accession>
<keyword evidence="9" id="KW-1185">Reference proteome</keyword>
<dbReference type="InterPro" id="IPR039799">
    <property type="entry name" value="ALR/ERV"/>
</dbReference>
<reference evidence="8 9" key="1">
    <citation type="journal article" date="2017" name="Mol. Biol. Evol.">
        <title>The 4-celled Tetrabaena socialis nuclear genome reveals the essential components for genetic control of cell number at the origin of multicellularity in the volvocine lineage.</title>
        <authorList>
            <person name="Featherston J."/>
            <person name="Arakaki Y."/>
            <person name="Hanschen E.R."/>
            <person name="Ferris P.J."/>
            <person name="Michod R.E."/>
            <person name="Olson B.J.S.C."/>
            <person name="Nozaki H."/>
            <person name="Durand P.M."/>
        </authorList>
    </citation>
    <scope>NUCLEOTIDE SEQUENCE [LARGE SCALE GENOMIC DNA]</scope>
    <source>
        <strain evidence="8 9">NIES-571</strain>
    </source>
</reference>
<keyword evidence="2 6" id="KW-0285">Flavoprotein</keyword>
<dbReference type="EMBL" id="PGGS01000354">
    <property type="protein sequence ID" value="PNH04851.1"/>
    <property type="molecule type" value="Genomic_DNA"/>
</dbReference>
<name>A0A2J7ZX47_9CHLO</name>
<comment type="catalytic activity">
    <reaction evidence="6">
        <text>2 R'C(R)SH + O2 = R'C(R)S-S(R)CR' + H2O2</text>
        <dbReference type="Rhea" id="RHEA:17357"/>
        <dbReference type="ChEBI" id="CHEBI:15379"/>
        <dbReference type="ChEBI" id="CHEBI:16240"/>
        <dbReference type="ChEBI" id="CHEBI:16520"/>
        <dbReference type="ChEBI" id="CHEBI:17412"/>
        <dbReference type="EC" id="1.8.3.2"/>
    </reaction>
</comment>
<comment type="cofactor">
    <cofactor evidence="1 6">
        <name>FAD</name>
        <dbReference type="ChEBI" id="CHEBI:57692"/>
    </cofactor>
</comment>
<dbReference type="Proteomes" id="UP000236333">
    <property type="component" value="Unassembled WGS sequence"/>
</dbReference>
<dbReference type="GO" id="GO:0005739">
    <property type="term" value="C:mitochondrion"/>
    <property type="evidence" value="ECO:0007669"/>
    <property type="project" value="TreeGrafter"/>
</dbReference>
<organism evidence="8 9">
    <name type="scientific">Tetrabaena socialis</name>
    <dbReference type="NCBI Taxonomy" id="47790"/>
    <lineage>
        <taxon>Eukaryota</taxon>
        <taxon>Viridiplantae</taxon>
        <taxon>Chlorophyta</taxon>
        <taxon>core chlorophytes</taxon>
        <taxon>Chlorophyceae</taxon>
        <taxon>CS clade</taxon>
        <taxon>Chlamydomonadales</taxon>
        <taxon>Tetrabaenaceae</taxon>
        <taxon>Tetrabaena</taxon>
    </lineage>
</organism>
<evidence type="ECO:0000256" key="1">
    <source>
        <dbReference type="ARBA" id="ARBA00001974"/>
    </source>
</evidence>
<protein>
    <recommendedName>
        <fullName evidence="6">Sulfhydryl oxidase</fullName>
        <ecNumber evidence="6">1.8.3.2</ecNumber>
    </recommendedName>
</protein>
<evidence type="ECO:0000256" key="6">
    <source>
        <dbReference type="RuleBase" id="RU371123"/>
    </source>
</evidence>
<feature type="domain" description="ERV/ALR sulfhydryl oxidase" evidence="7">
    <location>
        <begin position="1"/>
        <end position="79"/>
    </location>
</feature>
<dbReference type="SUPFAM" id="SSF69000">
    <property type="entry name" value="FAD-dependent thiol oxidase"/>
    <property type="match status" value="1"/>
</dbReference>
<keyword evidence="5" id="KW-1015">Disulfide bond</keyword>
<proteinExistence type="predicted"/>
<dbReference type="GO" id="GO:0050660">
    <property type="term" value="F:flavin adenine dinucleotide binding"/>
    <property type="evidence" value="ECO:0007669"/>
    <property type="project" value="TreeGrafter"/>
</dbReference>
<dbReference type="PANTHER" id="PTHR12645:SF0">
    <property type="entry name" value="FAD-LINKED SULFHYDRYL OXIDASE ALR"/>
    <property type="match status" value="1"/>
</dbReference>
<dbReference type="PANTHER" id="PTHR12645">
    <property type="entry name" value="ALR/ERV"/>
    <property type="match status" value="1"/>
</dbReference>
<dbReference type="OrthoDB" id="17199at2759"/>
<evidence type="ECO:0000259" key="7">
    <source>
        <dbReference type="PROSITE" id="PS51324"/>
    </source>
</evidence>
<keyword evidence="4 6" id="KW-0560">Oxidoreductase</keyword>